<feature type="transmembrane region" description="Helical" evidence="7">
    <location>
        <begin position="196"/>
        <end position="216"/>
    </location>
</feature>
<feature type="transmembrane region" description="Helical" evidence="7">
    <location>
        <begin position="119"/>
        <end position="139"/>
    </location>
</feature>
<dbReference type="Gene3D" id="1.20.120.1220">
    <property type="match status" value="1"/>
</dbReference>
<proteinExistence type="inferred from homology"/>
<feature type="transmembrane region" description="Helical" evidence="7">
    <location>
        <begin position="145"/>
        <end position="165"/>
    </location>
</feature>
<accession>Q97FF6</accession>
<evidence type="ECO:0000259" key="9">
    <source>
        <dbReference type="Pfam" id="PF06750"/>
    </source>
</evidence>
<dbReference type="PIR" id="E97242">
    <property type="entry name" value="E97242"/>
</dbReference>
<name>Q97FF6_CLOAB</name>
<dbReference type="Pfam" id="PF06750">
    <property type="entry name" value="A24_N_bact"/>
    <property type="match status" value="1"/>
</dbReference>
<dbReference type="OrthoDB" id="9789291at2"/>
<dbReference type="PANTHER" id="PTHR30487">
    <property type="entry name" value="TYPE 4 PREPILIN-LIKE PROTEINS LEADER PEPTIDE-PROCESSING ENZYME"/>
    <property type="match status" value="1"/>
</dbReference>
<evidence type="ECO:0000256" key="5">
    <source>
        <dbReference type="ARBA" id="ARBA00022989"/>
    </source>
</evidence>
<feature type="domain" description="Prepilin type IV endopeptidase peptidase" evidence="8">
    <location>
        <begin position="100"/>
        <end position="211"/>
    </location>
</feature>
<protein>
    <submittedName>
        <fullName evidence="10">Signal peptidase type IV</fullName>
    </submittedName>
</protein>
<keyword evidence="6 7" id="KW-0472">Membrane</keyword>
<dbReference type="KEGG" id="cac:CA_C2784"/>
<feature type="transmembrane region" description="Helical" evidence="7">
    <location>
        <begin position="6"/>
        <end position="23"/>
    </location>
</feature>
<dbReference type="DNASU" id="1118967"/>
<dbReference type="PATRIC" id="fig|272562.8.peg.2971"/>
<organism evidence="10 11">
    <name type="scientific">Clostridium acetobutylicum (strain ATCC 824 / DSM 792 / JCM 1419 / IAM 19013 / LMG 5710 / NBRC 13948 / NRRL B-527 / VKM B-1787 / 2291 / W)</name>
    <dbReference type="NCBI Taxonomy" id="272562"/>
    <lineage>
        <taxon>Bacteria</taxon>
        <taxon>Bacillati</taxon>
        <taxon>Bacillota</taxon>
        <taxon>Clostridia</taxon>
        <taxon>Eubacteriales</taxon>
        <taxon>Clostridiaceae</taxon>
        <taxon>Clostridium</taxon>
    </lineage>
</organism>
<evidence type="ECO:0000256" key="1">
    <source>
        <dbReference type="ARBA" id="ARBA00004651"/>
    </source>
</evidence>
<sequence>MIITIFIIGTIFGSFFNVCIARLPKGESIIYPPSNCTKCHNKLKWYDLLPLISYVIIKGRCRYCKEKISYRYFAFEFLSGIMFLAIYLKYGYQLITLKFIVLFSFLFIISIIDLDTTNVYLCTTLPGIISGIIFIAINIFYKNHIYGYLFAAFLYSGVIVLINIITKKIIDMPAFGSGDAEVLLMCGLFLGMKLGMFMLFISFVLAGFVSIGLILLKIKDRMDYIAFVPFVAAASVITILYGQNILDFYNKLIL</sequence>
<evidence type="ECO:0000313" key="10">
    <source>
        <dbReference type="EMBL" id="AAK80728.1"/>
    </source>
</evidence>
<keyword evidence="4 7" id="KW-0812">Transmembrane</keyword>
<keyword evidence="3" id="KW-1003">Cell membrane</keyword>
<comment type="subcellular location">
    <subcellularLocation>
        <location evidence="1">Cell membrane</location>
        <topology evidence="1">Multi-pass membrane protein</topology>
    </subcellularLocation>
</comment>
<dbReference type="GeneID" id="44999270"/>
<evidence type="ECO:0000259" key="8">
    <source>
        <dbReference type="Pfam" id="PF01478"/>
    </source>
</evidence>
<dbReference type="InterPro" id="IPR000045">
    <property type="entry name" value="Prepilin_IV_endopep_pep"/>
</dbReference>
<dbReference type="GO" id="GO:0005886">
    <property type="term" value="C:plasma membrane"/>
    <property type="evidence" value="ECO:0007669"/>
    <property type="project" value="UniProtKB-SubCell"/>
</dbReference>
<dbReference type="PANTHER" id="PTHR30487:SF0">
    <property type="entry name" value="PREPILIN LEADER PEPTIDASE_N-METHYLTRANSFERASE-RELATED"/>
    <property type="match status" value="1"/>
</dbReference>
<evidence type="ECO:0000313" key="11">
    <source>
        <dbReference type="Proteomes" id="UP000000814"/>
    </source>
</evidence>
<evidence type="ECO:0000256" key="7">
    <source>
        <dbReference type="SAM" id="Phobius"/>
    </source>
</evidence>
<feature type="domain" description="Prepilin peptidase A24 N-terminal" evidence="9">
    <location>
        <begin position="7"/>
        <end position="89"/>
    </location>
</feature>
<dbReference type="Pfam" id="PF01478">
    <property type="entry name" value="Peptidase_A24"/>
    <property type="match status" value="1"/>
</dbReference>
<keyword evidence="5 7" id="KW-1133">Transmembrane helix</keyword>
<feature type="transmembrane region" description="Helical" evidence="7">
    <location>
        <begin position="94"/>
        <end position="112"/>
    </location>
</feature>
<dbReference type="STRING" id="272562.CA_C2784"/>
<dbReference type="GO" id="GO:0004190">
    <property type="term" value="F:aspartic-type endopeptidase activity"/>
    <property type="evidence" value="ECO:0007669"/>
    <property type="project" value="InterPro"/>
</dbReference>
<dbReference type="GO" id="GO:0006465">
    <property type="term" value="P:signal peptide processing"/>
    <property type="evidence" value="ECO:0007669"/>
    <property type="project" value="TreeGrafter"/>
</dbReference>
<dbReference type="Proteomes" id="UP000000814">
    <property type="component" value="Chromosome"/>
</dbReference>
<evidence type="ECO:0000256" key="2">
    <source>
        <dbReference type="ARBA" id="ARBA00005801"/>
    </source>
</evidence>
<dbReference type="eggNOG" id="COG1989">
    <property type="taxonomic scope" value="Bacteria"/>
</dbReference>
<feature type="transmembrane region" description="Helical" evidence="7">
    <location>
        <begin position="70"/>
        <end position="88"/>
    </location>
</feature>
<gene>
    <name evidence="10" type="ordered locus">CA_C2784</name>
</gene>
<evidence type="ECO:0000256" key="6">
    <source>
        <dbReference type="ARBA" id="ARBA00023136"/>
    </source>
</evidence>
<evidence type="ECO:0000256" key="4">
    <source>
        <dbReference type="ARBA" id="ARBA00022692"/>
    </source>
</evidence>
<dbReference type="HOGENOM" id="CLU_057101_0_1_9"/>
<dbReference type="AlphaFoldDB" id="Q97FF6"/>
<dbReference type="InterPro" id="IPR050882">
    <property type="entry name" value="Prepilin_peptidase/N-MTase"/>
</dbReference>
<comment type="similarity">
    <text evidence="2">Belongs to the peptidase A24 family.</text>
</comment>
<keyword evidence="11" id="KW-1185">Reference proteome</keyword>
<feature type="transmembrane region" description="Helical" evidence="7">
    <location>
        <begin position="223"/>
        <end position="242"/>
    </location>
</feature>
<dbReference type="EMBL" id="AE001437">
    <property type="protein sequence ID" value="AAK80728.1"/>
    <property type="molecule type" value="Genomic_DNA"/>
</dbReference>
<reference evidence="10 11" key="1">
    <citation type="journal article" date="2001" name="J. Bacteriol.">
        <title>Genome sequence and comparative analysis of the solvent-producing bacterium Clostridium acetobutylicum.</title>
        <authorList>
            <person name="Nolling J."/>
            <person name="Breton G."/>
            <person name="Omelchenko M.V."/>
            <person name="Makarova K.S."/>
            <person name="Zeng Q."/>
            <person name="Gibson R."/>
            <person name="Lee H.M."/>
            <person name="Dubois J."/>
            <person name="Qiu D."/>
            <person name="Hitti J."/>
            <person name="Wolf Y.I."/>
            <person name="Tatusov R.L."/>
            <person name="Sabathe F."/>
            <person name="Doucette-Stamm L."/>
            <person name="Soucaille P."/>
            <person name="Daly M.J."/>
            <person name="Bennett G.N."/>
            <person name="Koonin E.V."/>
            <person name="Smith D.R."/>
        </authorList>
    </citation>
    <scope>NUCLEOTIDE SEQUENCE [LARGE SCALE GENOMIC DNA]</scope>
    <source>
        <strain evidence="11">ATCC 824 / DSM 792 / JCM 1419 / LMG 5710 / VKM B-1787</strain>
    </source>
</reference>
<dbReference type="RefSeq" id="WP_010966069.1">
    <property type="nucleotide sequence ID" value="NC_003030.1"/>
</dbReference>
<dbReference type="InterPro" id="IPR010627">
    <property type="entry name" value="Prepilin_pept_A24_N"/>
</dbReference>
<evidence type="ECO:0000256" key="3">
    <source>
        <dbReference type="ARBA" id="ARBA00022475"/>
    </source>
</evidence>